<feature type="transmembrane region" description="Helical" evidence="10">
    <location>
        <begin position="72"/>
        <end position="101"/>
    </location>
</feature>
<dbReference type="Pfam" id="PF00664">
    <property type="entry name" value="ABC_membrane"/>
    <property type="match status" value="1"/>
</dbReference>
<evidence type="ECO:0000259" key="12">
    <source>
        <dbReference type="PROSITE" id="PS50929"/>
    </source>
</evidence>
<dbReference type="PROSITE" id="PS50893">
    <property type="entry name" value="ABC_TRANSPORTER_2"/>
    <property type="match status" value="1"/>
</dbReference>
<dbReference type="Gene3D" id="1.20.1560.10">
    <property type="entry name" value="ABC transporter type 1, transmembrane domain"/>
    <property type="match status" value="1"/>
</dbReference>
<keyword evidence="3" id="KW-1003">Cell membrane</keyword>
<dbReference type="InterPro" id="IPR039421">
    <property type="entry name" value="Type_1_exporter"/>
</dbReference>
<name>A0AAW9DSH0_ACIAO</name>
<evidence type="ECO:0000259" key="11">
    <source>
        <dbReference type="PROSITE" id="PS50893"/>
    </source>
</evidence>
<comment type="subcellular location">
    <subcellularLocation>
        <location evidence="1">Cell membrane</location>
        <topology evidence="1">Multi-pass membrane protein</topology>
    </subcellularLocation>
</comment>
<evidence type="ECO:0000256" key="4">
    <source>
        <dbReference type="ARBA" id="ARBA00022519"/>
    </source>
</evidence>
<evidence type="ECO:0000256" key="6">
    <source>
        <dbReference type="ARBA" id="ARBA00022741"/>
    </source>
</evidence>
<evidence type="ECO:0000256" key="1">
    <source>
        <dbReference type="ARBA" id="ARBA00004651"/>
    </source>
</evidence>
<dbReference type="GO" id="GO:0042883">
    <property type="term" value="P:cysteine transport"/>
    <property type="evidence" value="ECO:0007669"/>
    <property type="project" value="InterPro"/>
</dbReference>
<dbReference type="PANTHER" id="PTHR24221:SF590">
    <property type="entry name" value="COMPONENT LINKED WITH THE ASSEMBLY OF CYTOCHROME' TRANSPORT TRANSMEMBRANE ATP-BINDING PROTEIN ABC TRANSPORTER CYDD-RELATED"/>
    <property type="match status" value="1"/>
</dbReference>
<dbReference type="GO" id="GO:0016887">
    <property type="term" value="F:ATP hydrolysis activity"/>
    <property type="evidence" value="ECO:0007669"/>
    <property type="project" value="InterPro"/>
</dbReference>
<keyword evidence="9 10" id="KW-0472">Membrane</keyword>
<evidence type="ECO:0000256" key="8">
    <source>
        <dbReference type="ARBA" id="ARBA00022989"/>
    </source>
</evidence>
<keyword evidence="4" id="KW-0997">Cell inner membrane</keyword>
<feature type="domain" description="ABC transmembrane type-1" evidence="12">
    <location>
        <begin position="32"/>
        <end position="315"/>
    </location>
</feature>
<keyword evidence="5 10" id="KW-0812">Transmembrane</keyword>
<dbReference type="CDD" id="cd18584">
    <property type="entry name" value="ABC_6TM_AarD_CydD"/>
    <property type="match status" value="1"/>
</dbReference>
<keyword evidence="8 10" id="KW-1133">Transmembrane helix</keyword>
<dbReference type="InterPro" id="IPR027417">
    <property type="entry name" value="P-loop_NTPase"/>
</dbReference>
<feature type="transmembrane region" description="Helical" evidence="10">
    <location>
        <begin position="283"/>
        <end position="300"/>
    </location>
</feature>
<dbReference type="PROSITE" id="PS50929">
    <property type="entry name" value="ABC_TM1F"/>
    <property type="match status" value="1"/>
</dbReference>
<dbReference type="SUPFAM" id="SSF52540">
    <property type="entry name" value="P-loop containing nucleoside triphosphate hydrolases"/>
    <property type="match status" value="1"/>
</dbReference>
<sequence length="588" mass="63667">MAGPGAPMPRATGKALDAWLRQRARQVRIPLAVAIGLGAIGGLLLVAQAWLLALILNAVIIDHLGLAAVRLWLIALLVIFAARAIVTAATDIAAFEAVAIIKRDLRRKVYAQLEALGPVWARRERTGDIVNTIVDGIEALESYYGSYLPQMALAVFIPLAILVFVFPAYWVGGLIMVITAPLIPVFMIIIGKGTERLNQRQWRKLARMSAHFFDSIEGLTTLKLFNASRAEAAMIAQVSDEYRRDTIAVLRVAFLSSLVLEFFATISVALIAVFIGFNLYYREIAFLPGIFVLLLAPEFYRPLRNMGTQYHARMTAIGASEQIVRLLDAKPRPPSQASSALAAHPELRIVFEEVGFAYEPEAPVLHGIGFGLKRGESIALVGPSGAGKTTIGQLLLGFITPTSGRITIDGTDLRDLDTAGWQARIAWLPQRPTLFHGTVRDNISLGMAAGEAEIRHAATLAHADGFIAALPSGYDTILGDAGQGLSGGEIHRIALARAFLKDADLVVLDEAVTGLDPESASLITSAIAVLARDRAVLIIAHRLETIRQADRIMVLEQGRIVEAGDHDALMARNGAYAAMVRLHEQVRM</sequence>
<evidence type="ECO:0000256" key="9">
    <source>
        <dbReference type="ARBA" id="ARBA00023136"/>
    </source>
</evidence>
<evidence type="ECO:0000256" key="5">
    <source>
        <dbReference type="ARBA" id="ARBA00022692"/>
    </source>
</evidence>
<feature type="domain" description="ABC transporter" evidence="11">
    <location>
        <begin position="349"/>
        <end position="582"/>
    </location>
</feature>
<dbReference type="SMART" id="SM00382">
    <property type="entry name" value="AAA"/>
    <property type="match status" value="1"/>
</dbReference>
<keyword evidence="2" id="KW-0813">Transport</keyword>
<evidence type="ECO:0000256" key="3">
    <source>
        <dbReference type="ARBA" id="ARBA00022475"/>
    </source>
</evidence>
<gene>
    <name evidence="13" type="primary">cydD</name>
    <name evidence="13" type="ORF">SIL87_12910</name>
</gene>
<evidence type="ECO:0000256" key="2">
    <source>
        <dbReference type="ARBA" id="ARBA00022448"/>
    </source>
</evidence>
<dbReference type="InterPro" id="IPR014216">
    <property type="entry name" value="ABC_transptr_CydD"/>
</dbReference>
<protein>
    <submittedName>
        <fullName evidence="13">Thiol reductant ABC exporter subunit CydD</fullName>
    </submittedName>
</protein>
<dbReference type="InterPro" id="IPR003593">
    <property type="entry name" value="AAA+_ATPase"/>
</dbReference>
<evidence type="ECO:0000256" key="7">
    <source>
        <dbReference type="ARBA" id="ARBA00022840"/>
    </source>
</evidence>
<evidence type="ECO:0000313" key="13">
    <source>
        <dbReference type="EMBL" id="MDX5931665.1"/>
    </source>
</evidence>
<feature type="transmembrane region" description="Helical" evidence="10">
    <location>
        <begin position="151"/>
        <end position="169"/>
    </location>
</feature>
<dbReference type="FunFam" id="3.40.50.300:FF:001001">
    <property type="entry name" value="Multidrug ABC transporter ATP-binding protein"/>
    <property type="match status" value="1"/>
</dbReference>
<dbReference type="PANTHER" id="PTHR24221">
    <property type="entry name" value="ATP-BINDING CASSETTE SUB-FAMILY B"/>
    <property type="match status" value="1"/>
</dbReference>
<dbReference type="InterPro" id="IPR036640">
    <property type="entry name" value="ABC1_TM_sf"/>
</dbReference>
<evidence type="ECO:0000313" key="14">
    <source>
        <dbReference type="Proteomes" id="UP001279553"/>
    </source>
</evidence>
<keyword evidence="6" id="KW-0547">Nucleotide-binding</keyword>
<keyword evidence="7" id="KW-0067">ATP-binding</keyword>
<dbReference type="InterPro" id="IPR011527">
    <property type="entry name" value="ABC1_TM_dom"/>
</dbReference>
<dbReference type="Pfam" id="PF00005">
    <property type="entry name" value="ABC_tran"/>
    <property type="match status" value="1"/>
</dbReference>
<accession>A0AAW9DSH0</accession>
<dbReference type="GO" id="GO:0005886">
    <property type="term" value="C:plasma membrane"/>
    <property type="evidence" value="ECO:0007669"/>
    <property type="project" value="UniProtKB-SubCell"/>
</dbReference>
<proteinExistence type="predicted"/>
<dbReference type="Proteomes" id="UP001279553">
    <property type="component" value="Unassembled WGS sequence"/>
</dbReference>
<reference evidence="13 14" key="1">
    <citation type="submission" date="2023-11" db="EMBL/GenBank/DDBJ databases">
        <title>MicrobeMod: A computational toolkit for identifying prokaryotic methylation and restriction-modification with nanopore sequencing.</title>
        <authorList>
            <person name="Crits-Christoph A."/>
            <person name="Kang S.C."/>
            <person name="Lee H."/>
            <person name="Ostrov N."/>
        </authorList>
    </citation>
    <scope>NUCLEOTIDE SEQUENCE [LARGE SCALE GENOMIC DNA]</scope>
    <source>
        <strain evidence="13 14">DSMZ 700</strain>
    </source>
</reference>
<feature type="transmembrane region" description="Helical" evidence="10">
    <location>
        <begin position="31"/>
        <end position="60"/>
    </location>
</feature>
<dbReference type="NCBIfam" id="TIGR02857">
    <property type="entry name" value="CydD"/>
    <property type="match status" value="1"/>
</dbReference>
<dbReference type="InterPro" id="IPR003439">
    <property type="entry name" value="ABC_transporter-like_ATP-bd"/>
</dbReference>
<dbReference type="AlphaFoldDB" id="A0AAW9DSH0"/>
<dbReference type="SUPFAM" id="SSF90123">
    <property type="entry name" value="ABC transporter transmembrane region"/>
    <property type="match status" value="1"/>
</dbReference>
<evidence type="ECO:0000256" key="10">
    <source>
        <dbReference type="SAM" id="Phobius"/>
    </source>
</evidence>
<feature type="transmembrane region" description="Helical" evidence="10">
    <location>
        <begin position="175"/>
        <end position="194"/>
    </location>
</feature>
<feature type="transmembrane region" description="Helical" evidence="10">
    <location>
        <begin position="252"/>
        <end position="277"/>
    </location>
</feature>
<keyword evidence="14" id="KW-1185">Reference proteome</keyword>
<comment type="caution">
    <text evidence="13">The sequence shown here is derived from an EMBL/GenBank/DDBJ whole genome shotgun (WGS) entry which is preliminary data.</text>
</comment>
<dbReference type="EMBL" id="JAWXYB010000018">
    <property type="protein sequence ID" value="MDX5931665.1"/>
    <property type="molecule type" value="Genomic_DNA"/>
</dbReference>
<organism evidence="13 14">
    <name type="scientific">Acidiphilium acidophilum</name>
    <name type="common">Thiobacillus acidophilus</name>
    <dbReference type="NCBI Taxonomy" id="76588"/>
    <lineage>
        <taxon>Bacteria</taxon>
        <taxon>Pseudomonadati</taxon>
        <taxon>Pseudomonadota</taxon>
        <taxon>Alphaproteobacteria</taxon>
        <taxon>Acetobacterales</taxon>
        <taxon>Acidocellaceae</taxon>
        <taxon>Acidiphilium</taxon>
    </lineage>
</organism>
<dbReference type="Gene3D" id="3.40.50.300">
    <property type="entry name" value="P-loop containing nucleotide triphosphate hydrolases"/>
    <property type="match status" value="1"/>
</dbReference>
<dbReference type="GO" id="GO:0140359">
    <property type="term" value="F:ABC-type transporter activity"/>
    <property type="evidence" value="ECO:0007669"/>
    <property type="project" value="InterPro"/>
</dbReference>
<dbReference type="GO" id="GO:0005524">
    <property type="term" value="F:ATP binding"/>
    <property type="evidence" value="ECO:0007669"/>
    <property type="project" value="UniProtKB-KW"/>
</dbReference>
<dbReference type="RefSeq" id="WP_319614562.1">
    <property type="nucleotide sequence ID" value="NZ_JAWXYB010000018.1"/>
</dbReference>